<dbReference type="EMBL" id="ML212066">
    <property type="protein sequence ID" value="TFK79345.1"/>
    <property type="molecule type" value="Genomic_DNA"/>
</dbReference>
<dbReference type="InParanoid" id="A0A5C3NPW8"/>
<evidence type="ECO:0000313" key="9">
    <source>
        <dbReference type="Proteomes" id="UP000308197"/>
    </source>
</evidence>
<accession>A0A5C3NPW8</accession>
<dbReference type="GO" id="GO:0004674">
    <property type="term" value="F:protein serine/threonine kinase activity"/>
    <property type="evidence" value="ECO:0007669"/>
    <property type="project" value="UniProtKB-KW"/>
</dbReference>
<keyword evidence="3 6" id="KW-0547">Nucleotide-binding</keyword>
<dbReference type="PROSITE" id="PS00107">
    <property type="entry name" value="PROTEIN_KINASE_ATP"/>
    <property type="match status" value="1"/>
</dbReference>
<evidence type="ECO:0000313" key="8">
    <source>
        <dbReference type="EMBL" id="TFK79345.1"/>
    </source>
</evidence>
<protein>
    <submittedName>
        <fullName evidence="8">Kinase-like protein</fullName>
    </submittedName>
</protein>
<organism evidence="8 9">
    <name type="scientific">Polyporus arcularius HHB13444</name>
    <dbReference type="NCBI Taxonomy" id="1314778"/>
    <lineage>
        <taxon>Eukaryota</taxon>
        <taxon>Fungi</taxon>
        <taxon>Dikarya</taxon>
        <taxon>Basidiomycota</taxon>
        <taxon>Agaricomycotina</taxon>
        <taxon>Agaricomycetes</taxon>
        <taxon>Polyporales</taxon>
        <taxon>Polyporaceae</taxon>
        <taxon>Polyporus</taxon>
    </lineage>
</organism>
<name>A0A5C3NPW8_9APHY</name>
<dbReference type="PANTHER" id="PTHR45646:SF11">
    <property type="entry name" value="SERINE_THREONINE-PROTEIN KINASE DOA"/>
    <property type="match status" value="1"/>
</dbReference>
<dbReference type="AlphaFoldDB" id="A0A5C3NPW8"/>
<evidence type="ECO:0000256" key="5">
    <source>
        <dbReference type="ARBA" id="ARBA00022840"/>
    </source>
</evidence>
<feature type="binding site" evidence="6">
    <location>
        <position position="40"/>
    </location>
    <ligand>
        <name>ATP</name>
        <dbReference type="ChEBI" id="CHEBI:30616"/>
    </ligand>
</feature>
<feature type="domain" description="Protein kinase" evidence="7">
    <location>
        <begin position="1"/>
        <end position="225"/>
    </location>
</feature>
<evidence type="ECO:0000256" key="4">
    <source>
        <dbReference type="ARBA" id="ARBA00022777"/>
    </source>
</evidence>
<reference evidence="8 9" key="1">
    <citation type="journal article" date="2019" name="Nat. Ecol. Evol.">
        <title>Megaphylogeny resolves global patterns of mushroom evolution.</title>
        <authorList>
            <person name="Varga T."/>
            <person name="Krizsan K."/>
            <person name="Foldi C."/>
            <person name="Dima B."/>
            <person name="Sanchez-Garcia M."/>
            <person name="Sanchez-Ramirez S."/>
            <person name="Szollosi G.J."/>
            <person name="Szarkandi J.G."/>
            <person name="Papp V."/>
            <person name="Albert L."/>
            <person name="Andreopoulos W."/>
            <person name="Angelini C."/>
            <person name="Antonin V."/>
            <person name="Barry K.W."/>
            <person name="Bougher N.L."/>
            <person name="Buchanan P."/>
            <person name="Buyck B."/>
            <person name="Bense V."/>
            <person name="Catcheside P."/>
            <person name="Chovatia M."/>
            <person name="Cooper J."/>
            <person name="Damon W."/>
            <person name="Desjardin D."/>
            <person name="Finy P."/>
            <person name="Geml J."/>
            <person name="Haridas S."/>
            <person name="Hughes K."/>
            <person name="Justo A."/>
            <person name="Karasinski D."/>
            <person name="Kautmanova I."/>
            <person name="Kiss B."/>
            <person name="Kocsube S."/>
            <person name="Kotiranta H."/>
            <person name="LaButti K.M."/>
            <person name="Lechner B.E."/>
            <person name="Liimatainen K."/>
            <person name="Lipzen A."/>
            <person name="Lukacs Z."/>
            <person name="Mihaltcheva S."/>
            <person name="Morgado L.N."/>
            <person name="Niskanen T."/>
            <person name="Noordeloos M.E."/>
            <person name="Ohm R.A."/>
            <person name="Ortiz-Santana B."/>
            <person name="Ovrebo C."/>
            <person name="Racz N."/>
            <person name="Riley R."/>
            <person name="Savchenko A."/>
            <person name="Shiryaev A."/>
            <person name="Soop K."/>
            <person name="Spirin V."/>
            <person name="Szebenyi C."/>
            <person name="Tomsovsky M."/>
            <person name="Tulloss R.E."/>
            <person name="Uehling J."/>
            <person name="Grigoriev I.V."/>
            <person name="Vagvolgyi C."/>
            <person name="Papp T."/>
            <person name="Martin F.M."/>
            <person name="Miettinen O."/>
            <person name="Hibbett D.S."/>
            <person name="Nagy L.G."/>
        </authorList>
    </citation>
    <scope>NUCLEOTIDE SEQUENCE [LARGE SCALE GENOMIC DNA]</scope>
    <source>
        <strain evidence="8 9">HHB13444</strain>
    </source>
</reference>
<dbReference type="InterPro" id="IPR017441">
    <property type="entry name" value="Protein_kinase_ATP_BS"/>
</dbReference>
<keyword evidence="5 6" id="KW-0067">ATP-binding</keyword>
<dbReference type="PROSITE" id="PS50011">
    <property type="entry name" value="PROTEIN_KINASE_DOM"/>
    <property type="match status" value="1"/>
</dbReference>
<dbReference type="Proteomes" id="UP000308197">
    <property type="component" value="Unassembled WGS sequence"/>
</dbReference>
<dbReference type="SMART" id="SM00220">
    <property type="entry name" value="S_TKc"/>
    <property type="match status" value="1"/>
</dbReference>
<dbReference type="InterPro" id="IPR051175">
    <property type="entry name" value="CLK_kinases"/>
</dbReference>
<keyword evidence="9" id="KW-1185">Reference proteome</keyword>
<keyword evidence="4 8" id="KW-0418">Kinase</keyword>
<evidence type="ECO:0000256" key="2">
    <source>
        <dbReference type="ARBA" id="ARBA00022679"/>
    </source>
</evidence>
<keyword evidence="1" id="KW-0723">Serine/threonine-protein kinase</keyword>
<evidence type="ECO:0000256" key="3">
    <source>
        <dbReference type="ARBA" id="ARBA00022741"/>
    </source>
</evidence>
<dbReference type="STRING" id="1314778.A0A5C3NPW8"/>
<keyword evidence="2" id="KW-0808">Transferase</keyword>
<evidence type="ECO:0000256" key="6">
    <source>
        <dbReference type="PROSITE-ProRule" id="PRU10141"/>
    </source>
</evidence>
<proteinExistence type="predicted"/>
<dbReference type="InterPro" id="IPR011009">
    <property type="entry name" value="Kinase-like_dom_sf"/>
</dbReference>
<sequence length="236" mass="26279">MIGHPEVNEQYRLEEVVGRGQSAMVYRAVTKRTGEVVAVKCYVGGQSGQDEAEAEAEFVCLDIVIIDLSTCVSRRQSGWGMAGTNAYRAPEVTLGLGWNAKIDVFAAGCLLAELQTGRPLFIPSSSVVERLLGLERVLERVPTSLAGRARRRLPHLFNIREGTSSIVVARKNVCEMVRQHRAMRQPPLAALIEDEQCLRLCQSMLRLDPVRRVSLRQVVGLVSSLWGCVYSERWKE</sequence>
<dbReference type="PANTHER" id="PTHR45646">
    <property type="entry name" value="SERINE/THREONINE-PROTEIN KINASE DOA-RELATED"/>
    <property type="match status" value="1"/>
</dbReference>
<dbReference type="SUPFAM" id="SSF56112">
    <property type="entry name" value="Protein kinase-like (PK-like)"/>
    <property type="match status" value="1"/>
</dbReference>
<dbReference type="Gene3D" id="1.10.510.10">
    <property type="entry name" value="Transferase(Phosphotransferase) domain 1"/>
    <property type="match status" value="1"/>
</dbReference>
<evidence type="ECO:0000256" key="1">
    <source>
        <dbReference type="ARBA" id="ARBA00022527"/>
    </source>
</evidence>
<dbReference type="InterPro" id="IPR000719">
    <property type="entry name" value="Prot_kinase_dom"/>
</dbReference>
<gene>
    <name evidence="8" type="ORF">K466DRAFT_606211</name>
</gene>
<dbReference type="GO" id="GO:0005524">
    <property type="term" value="F:ATP binding"/>
    <property type="evidence" value="ECO:0007669"/>
    <property type="project" value="UniProtKB-UniRule"/>
</dbReference>
<dbReference type="Pfam" id="PF00069">
    <property type="entry name" value="Pkinase"/>
    <property type="match status" value="1"/>
</dbReference>
<dbReference type="GO" id="GO:0005634">
    <property type="term" value="C:nucleus"/>
    <property type="evidence" value="ECO:0007669"/>
    <property type="project" value="TreeGrafter"/>
</dbReference>
<evidence type="ECO:0000259" key="7">
    <source>
        <dbReference type="PROSITE" id="PS50011"/>
    </source>
</evidence>
<dbReference type="Gene3D" id="3.30.200.20">
    <property type="entry name" value="Phosphorylase Kinase, domain 1"/>
    <property type="match status" value="1"/>
</dbReference>